<dbReference type="EMBL" id="BDGG01000003">
    <property type="protein sequence ID" value="GAU96973.1"/>
    <property type="molecule type" value="Genomic_DNA"/>
</dbReference>
<dbReference type="Proteomes" id="UP000186922">
    <property type="component" value="Unassembled WGS sequence"/>
</dbReference>
<evidence type="ECO:0000313" key="2">
    <source>
        <dbReference type="EMBL" id="GAU96973.1"/>
    </source>
</evidence>
<gene>
    <name evidence="2" type="primary">RvY_08336-1</name>
    <name evidence="2" type="synonym">RvY_08336.1</name>
    <name evidence="2" type="ORF">RvY_08336</name>
</gene>
<sequence>MDKSMSIQYSNFILTSGLDVVSLTTHFIVALRTYQWTTCFLVLDAGDTTKSTGGGSGLATVVAGVHAMGQAIGGNVLLRFINSSQSQEEFGHSTRLLLKEVQSTARGM</sequence>
<name>A0A1D1VDM0_RAMVA</name>
<evidence type="ECO:0000256" key="1">
    <source>
        <dbReference type="SAM" id="Phobius"/>
    </source>
</evidence>
<accession>A0A1D1VDM0</accession>
<organism evidence="2 3">
    <name type="scientific">Ramazzottius varieornatus</name>
    <name type="common">Water bear</name>
    <name type="synonym">Tardigrade</name>
    <dbReference type="NCBI Taxonomy" id="947166"/>
    <lineage>
        <taxon>Eukaryota</taxon>
        <taxon>Metazoa</taxon>
        <taxon>Ecdysozoa</taxon>
        <taxon>Tardigrada</taxon>
        <taxon>Eutardigrada</taxon>
        <taxon>Parachela</taxon>
        <taxon>Hypsibioidea</taxon>
        <taxon>Ramazzottiidae</taxon>
        <taxon>Ramazzottius</taxon>
    </lineage>
</organism>
<keyword evidence="1" id="KW-0472">Membrane</keyword>
<keyword evidence="3" id="KW-1185">Reference proteome</keyword>
<keyword evidence="1" id="KW-1133">Transmembrane helix</keyword>
<comment type="caution">
    <text evidence="2">The sequence shown here is derived from an EMBL/GenBank/DDBJ whole genome shotgun (WGS) entry which is preliminary data.</text>
</comment>
<dbReference type="AlphaFoldDB" id="A0A1D1VDM0"/>
<evidence type="ECO:0000313" key="3">
    <source>
        <dbReference type="Proteomes" id="UP000186922"/>
    </source>
</evidence>
<feature type="transmembrane region" description="Helical" evidence="1">
    <location>
        <begin position="12"/>
        <end position="31"/>
    </location>
</feature>
<reference evidence="2 3" key="1">
    <citation type="journal article" date="2016" name="Nat. Commun.">
        <title>Extremotolerant tardigrade genome and improved radiotolerance of human cultured cells by tardigrade-unique protein.</title>
        <authorList>
            <person name="Hashimoto T."/>
            <person name="Horikawa D.D."/>
            <person name="Saito Y."/>
            <person name="Kuwahara H."/>
            <person name="Kozuka-Hata H."/>
            <person name="Shin-I T."/>
            <person name="Minakuchi Y."/>
            <person name="Ohishi K."/>
            <person name="Motoyama A."/>
            <person name="Aizu T."/>
            <person name="Enomoto A."/>
            <person name="Kondo K."/>
            <person name="Tanaka S."/>
            <person name="Hara Y."/>
            <person name="Koshikawa S."/>
            <person name="Sagara H."/>
            <person name="Miura T."/>
            <person name="Yokobori S."/>
            <person name="Miyagawa K."/>
            <person name="Suzuki Y."/>
            <person name="Kubo T."/>
            <person name="Oyama M."/>
            <person name="Kohara Y."/>
            <person name="Fujiyama A."/>
            <person name="Arakawa K."/>
            <person name="Katayama T."/>
            <person name="Toyoda A."/>
            <person name="Kunieda T."/>
        </authorList>
    </citation>
    <scope>NUCLEOTIDE SEQUENCE [LARGE SCALE GENOMIC DNA]</scope>
    <source>
        <strain evidence="2 3">YOKOZUNA-1</strain>
    </source>
</reference>
<keyword evidence="1" id="KW-0812">Transmembrane</keyword>
<proteinExistence type="predicted"/>
<protein>
    <submittedName>
        <fullName evidence="2">Uncharacterized protein</fullName>
    </submittedName>
</protein>